<evidence type="ECO:0000313" key="2">
    <source>
        <dbReference type="EMBL" id="CAD7236345.1"/>
    </source>
</evidence>
<sequence length="27" mass="3368">MSPRRSQAPSRQTRNRMSRPRMRVRRL</sequence>
<proteinExistence type="predicted"/>
<name>A0A7R8WT42_9CRUS</name>
<feature type="compositionally biased region" description="Basic residues" evidence="1">
    <location>
        <begin position="13"/>
        <end position="27"/>
    </location>
</feature>
<dbReference type="AlphaFoldDB" id="A0A7R8WT42"/>
<evidence type="ECO:0000256" key="1">
    <source>
        <dbReference type="SAM" id="MobiDB-lite"/>
    </source>
</evidence>
<feature type="compositionally biased region" description="Polar residues" evidence="1">
    <location>
        <begin position="1"/>
        <end position="10"/>
    </location>
</feature>
<accession>A0A7R8WT42</accession>
<feature type="region of interest" description="Disordered" evidence="1">
    <location>
        <begin position="1"/>
        <end position="27"/>
    </location>
</feature>
<protein>
    <submittedName>
        <fullName evidence="2">Uncharacterized protein</fullName>
    </submittedName>
</protein>
<gene>
    <name evidence="2" type="ORF">CTOB1V02_LOCUS14160</name>
</gene>
<organism evidence="2">
    <name type="scientific">Cyprideis torosa</name>
    <dbReference type="NCBI Taxonomy" id="163714"/>
    <lineage>
        <taxon>Eukaryota</taxon>
        <taxon>Metazoa</taxon>
        <taxon>Ecdysozoa</taxon>
        <taxon>Arthropoda</taxon>
        <taxon>Crustacea</taxon>
        <taxon>Oligostraca</taxon>
        <taxon>Ostracoda</taxon>
        <taxon>Podocopa</taxon>
        <taxon>Podocopida</taxon>
        <taxon>Cytherocopina</taxon>
        <taxon>Cytheroidea</taxon>
        <taxon>Cytherideidae</taxon>
        <taxon>Cyprideis</taxon>
    </lineage>
</organism>
<dbReference type="EMBL" id="OB678405">
    <property type="protein sequence ID" value="CAD7236345.1"/>
    <property type="molecule type" value="Genomic_DNA"/>
</dbReference>
<reference evidence="2" key="1">
    <citation type="submission" date="2020-11" db="EMBL/GenBank/DDBJ databases">
        <authorList>
            <person name="Tran Van P."/>
        </authorList>
    </citation>
    <scope>NUCLEOTIDE SEQUENCE</scope>
</reference>